<dbReference type="Proteomes" id="UP000075420">
    <property type="component" value="Unassembled WGS sequence"/>
</dbReference>
<dbReference type="SUPFAM" id="SSF53335">
    <property type="entry name" value="S-adenosyl-L-methionine-dependent methyltransferases"/>
    <property type="match status" value="1"/>
</dbReference>
<proteinExistence type="inferred from homology"/>
<dbReference type="Pfam" id="PF02086">
    <property type="entry name" value="MethyltransfD12"/>
    <property type="match status" value="1"/>
</dbReference>
<dbReference type="InterPro" id="IPR002052">
    <property type="entry name" value="DNA_methylase_N6_adenine_CS"/>
</dbReference>
<evidence type="ECO:0000313" key="9">
    <source>
        <dbReference type="EMBL" id="KYF52016.1"/>
    </source>
</evidence>
<dbReference type="PROSITE" id="PS00092">
    <property type="entry name" value="N6_MTASE"/>
    <property type="match status" value="1"/>
</dbReference>
<evidence type="ECO:0000256" key="7">
    <source>
        <dbReference type="PIRSR" id="PIRSR000398-1"/>
    </source>
</evidence>
<dbReference type="EMBL" id="JELY01002623">
    <property type="protein sequence ID" value="KYF52016.1"/>
    <property type="molecule type" value="Genomic_DNA"/>
</dbReference>
<accession>A0A150P8R5</accession>
<dbReference type="EC" id="2.1.1.72" evidence="2 8"/>
<dbReference type="Gene3D" id="1.10.1020.10">
    <property type="entry name" value="Adenine-specific Methyltransferase, Domain 2"/>
    <property type="match status" value="1"/>
</dbReference>
<keyword evidence="4 8" id="KW-0808">Transferase</keyword>
<protein>
    <recommendedName>
        <fullName evidence="2 8">Site-specific DNA-methyltransferase (adenine-specific)</fullName>
        <ecNumber evidence="2 8">2.1.1.72</ecNumber>
    </recommendedName>
</protein>
<comment type="caution">
    <text evidence="9">The sequence shown here is derived from an EMBL/GenBank/DDBJ whole genome shotgun (WGS) entry which is preliminary data.</text>
</comment>
<dbReference type="GO" id="GO:0032259">
    <property type="term" value="P:methylation"/>
    <property type="evidence" value="ECO:0007669"/>
    <property type="project" value="UniProtKB-KW"/>
</dbReference>
<dbReference type="Gene3D" id="3.40.50.150">
    <property type="entry name" value="Vaccinia Virus protein VP39"/>
    <property type="match status" value="1"/>
</dbReference>
<dbReference type="NCBIfam" id="TIGR00571">
    <property type="entry name" value="dam"/>
    <property type="match status" value="1"/>
</dbReference>
<evidence type="ECO:0000313" key="10">
    <source>
        <dbReference type="Proteomes" id="UP000075420"/>
    </source>
</evidence>
<gene>
    <name evidence="9" type="ORF">BE08_45270</name>
</gene>
<sequence length="295" mass="32856">MTTALVTEPDSAAPPMPRPFLKWAGGKGQLLRQFQPLLPASFRRYFEPFVGGAALFFCLQPKRAALTDVNAELIDCYRAVRDRVEEVIAALGSHAYDEAHYYSVRDLDPKALSLPERAARTIFLNRTGFNGLYRVNSAGRFNVPFGRYVNPSICNPPQLRACSAALQGVELEVRDFERVLDHAEEGDFVYLDPPYSPVSSTANFTSYSAGGFSFRDQERLAALFAALDERGVKVMLSNSDVPEIPPLYKRFKIDRVAALRSINAKSDARGRVGEIVIRNYGTRRGRRAAQADREG</sequence>
<feature type="binding site" evidence="7">
    <location>
        <position position="27"/>
    </location>
    <ligand>
        <name>S-adenosyl-L-methionine</name>
        <dbReference type="ChEBI" id="CHEBI:59789"/>
    </ligand>
</feature>
<evidence type="ECO:0000256" key="5">
    <source>
        <dbReference type="ARBA" id="ARBA00022691"/>
    </source>
</evidence>
<dbReference type="GO" id="GO:1904047">
    <property type="term" value="F:S-adenosyl-L-methionine binding"/>
    <property type="evidence" value="ECO:0007669"/>
    <property type="project" value="TreeGrafter"/>
</dbReference>
<dbReference type="PANTHER" id="PTHR30481:SF3">
    <property type="entry name" value="DNA ADENINE METHYLASE"/>
    <property type="match status" value="1"/>
</dbReference>
<evidence type="ECO:0000256" key="4">
    <source>
        <dbReference type="ARBA" id="ARBA00022679"/>
    </source>
</evidence>
<keyword evidence="5 8" id="KW-0949">S-adenosyl-L-methionine</keyword>
<evidence type="ECO:0000256" key="6">
    <source>
        <dbReference type="ARBA" id="ARBA00047942"/>
    </source>
</evidence>
<feature type="binding site" evidence="7">
    <location>
        <position position="68"/>
    </location>
    <ligand>
        <name>S-adenosyl-L-methionine</name>
        <dbReference type="ChEBI" id="CHEBI:59789"/>
    </ligand>
</feature>
<dbReference type="InterPro" id="IPR012327">
    <property type="entry name" value="MeTrfase_D12"/>
</dbReference>
<keyword evidence="3 8" id="KW-0489">Methyltransferase</keyword>
<comment type="similarity">
    <text evidence="1 8">Belongs to the N(4)/N(6)-methyltransferase family.</text>
</comment>
<evidence type="ECO:0000256" key="1">
    <source>
        <dbReference type="ARBA" id="ARBA00006594"/>
    </source>
</evidence>
<dbReference type="PRINTS" id="PR00505">
    <property type="entry name" value="D12N6MTFRASE"/>
</dbReference>
<comment type="catalytic activity">
    <reaction evidence="6 8">
        <text>a 2'-deoxyadenosine in DNA + S-adenosyl-L-methionine = an N(6)-methyl-2'-deoxyadenosine in DNA + S-adenosyl-L-homocysteine + H(+)</text>
        <dbReference type="Rhea" id="RHEA:15197"/>
        <dbReference type="Rhea" id="RHEA-COMP:12418"/>
        <dbReference type="Rhea" id="RHEA-COMP:12419"/>
        <dbReference type="ChEBI" id="CHEBI:15378"/>
        <dbReference type="ChEBI" id="CHEBI:57856"/>
        <dbReference type="ChEBI" id="CHEBI:59789"/>
        <dbReference type="ChEBI" id="CHEBI:90615"/>
        <dbReference type="ChEBI" id="CHEBI:90616"/>
        <dbReference type="EC" id="2.1.1.72"/>
    </reaction>
</comment>
<name>A0A150P8R5_SORCE</name>
<evidence type="ECO:0000256" key="8">
    <source>
        <dbReference type="RuleBase" id="RU361257"/>
    </source>
</evidence>
<dbReference type="GO" id="GO:0009307">
    <property type="term" value="P:DNA restriction-modification system"/>
    <property type="evidence" value="ECO:0007669"/>
    <property type="project" value="InterPro"/>
</dbReference>
<evidence type="ECO:0000256" key="3">
    <source>
        <dbReference type="ARBA" id="ARBA00022603"/>
    </source>
</evidence>
<evidence type="ECO:0000256" key="2">
    <source>
        <dbReference type="ARBA" id="ARBA00011900"/>
    </source>
</evidence>
<dbReference type="InterPro" id="IPR029063">
    <property type="entry name" value="SAM-dependent_MTases_sf"/>
</dbReference>
<feature type="binding site" evidence="7">
    <location>
        <position position="192"/>
    </location>
    <ligand>
        <name>S-adenosyl-L-methionine</name>
        <dbReference type="ChEBI" id="CHEBI:59789"/>
    </ligand>
</feature>
<dbReference type="PIRSF" id="PIRSF000398">
    <property type="entry name" value="M_m6A_EcoRV"/>
    <property type="match status" value="1"/>
</dbReference>
<organism evidence="9 10">
    <name type="scientific">Sorangium cellulosum</name>
    <name type="common">Polyangium cellulosum</name>
    <dbReference type="NCBI Taxonomy" id="56"/>
    <lineage>
        <taxon>Bacteria</taxon>
        <taxon>Pseudomonadati</taxon>
        <taxon>Myxococcota</taxon>
        <taxon>Polyangia</taxon>
        <taxon>Polyangiales</taxon>
        <taxon>Polyangiaceae</taxon>
        <taxon>Sorangium</taxon>
    </lineage>
</organism>
<dbReference type="GO" id="GO:0006298">
    <property type="term" value="P:mismatch repair"/>
    <property type="evidence" value="ECO:0007669"/>
    <property type="project" value="TreeGrafter"/>
</dbReference>
<feature type="binding site" evidence="7">
    <location>
        <position position="23"/>
    </location>
    <ligand>
        <name>S-adenosyl-L-methionine</name>
        <dbReference type="ChEBI" id="CHEBI:59789"/>
    </ligand>
</feature>
<dbReference type="GO" id="GO:0009007">
    <property type="term" value="F:site-specific DNA-methyltransferase (adenine-specific) activity"/>
    <property type="evidence" value="ECO:0007669"/>
    <property type="project" value="UniProtKB-UniRule"/>
</dbReference>
<dbReference type="AlphaFoldDB" id="A0A150P8R5"/>
<dbReference type="PANTHER" id="PTHR30481">
    <property type="entry name" value="DNA ADENINE METHYLASE"/>
    <property type="match status" value="1"/>
</dbReference>
<dbReference type="InterPro" id="IPR012263">
    <property type="entry name" value="M_m6A_EcoRV"/>
</dbReference>
<dbReference type="GO" id="GO:0043565">
    <property type="term" value="F:sequence-specific DNA binding"/>
    <property type="evidence" value="ECO:0007669"/>
    <property type="project" value="TreeGrafter"/>
</dbReference>
<dbReference type="InterPro" id="IPR023095">
    <property type="entry name" value="Ade_MeTrfase_dom_2"/>
</dbReference>
<reference evidence="9 10" key="1">
    <citation type="submission" date="2014-02" db="EMBL/GenBank/DDBJ databases">
        <title>The small core and large imbalanced accessory genome model reveals a collaborative survival strategy of Sorangium cellulosum strains in nature.</title>
        <authorList>
            <person name="Han K."/>
            <person name="Peng R."/>
            <person name="Blom J."/>
            <person name="Li Y.-Z."/>
        </authorList>
    </citation>
    <scope>NUCLEOTIDE SEQUENCE [LARGE SCALE GENOMIC DNA]</scope>
    <source>
        <strain evidence="9 10">So0157-25</strain>
    </source>
</reference>